<comment type="caution">
    <text evidence="2">The sequence shown here is derived from an EMBL/GenBank/DDBJ whole genome shotgun (WGS) entry which is preliminary data.</text>
</comment>
<keyword evidence="1" id="KW-1133">Transmembrane helix</keyword>
<organism evidence="2 3">
    <name type="scientific">Ancylostoma ceylanicum</name>
    <dbReference type="NCBI Taxonomy" id="53326"/>
    <lineage>
        <taxon>Eukaryota</taxon>
        <taxon>Metazoa</taxon>
        <taxon>Ecdysozoa</taxon>
        <taxon>Nematoda</taxon>
        <taxon>Chromadorea</taxon>
        <taxon>Rhabditida</taxon>
        <taxon>Rhabditina</taxon>
        <taxon>Rhabditomorpha</taxon>
        <taxon>Strongyloidea</taxon>
        <taxon>Ancylostomatidae</taxon>
        <taxon>Ancylostomatinae</taxon>
        <taxon>Ancylostoma</taxon>
    </lineage>
</organism>
<gene>
    <name evidence="2" type="primary">Acey_s0008.g305</name>
    <name evidence="2" type="ORF">Y032_0008g305</name>
</gene>
<evidence type="ECO:0000313" key="2">
    <source>
        <dbReference type="EMBL" id="EYC28044.1"/>
    </source>
</evidence>
<sequence>MPSNYPGISHVFGNHFGSMVVRSHTHHSGSIVVVILIQCCCFAATSLISPRITNNTTKLTPYISPLQKIFSLREHPRGAHLLQHFIYT</sequence>
<reference evidence="3" key="1">
    <citation type="journal article" date="2015" name="Nat. Genet.">
        <title>The genome and transcriptome of the zoonotic hookworm Ancylostoma ceylanicum identify infection-specific gene families.</title>
        <authorList>
            <person name="Schwarz E.M."/>
            <person name="Hu Y."/>
            <person name="Antoshechkin I."/>
            <person name="Miller M.M."/>
            <person name="Sternberg P.W."/>
            <person name="Aroian R.V."/>
        </authorList>
    </citation>
    <scope>NUCLEOTIDE SEQUENCE</scope>
    <source>
        <strain evidence="3">HY135</strain>
    </source>
</reference>
<evidence type="ECO:0000313" key="3">
    <source>
        <dbReference type="Proteomes" id="UP000024635"/>
    </source>
</evidence>
<dbReference type="EMBL" id="JARK01001344">
    <property type="protein sequence ID" value="EYC28044.1"/>
    <property type="molecule type" value="Genomic_DNA"/>
</dbReference>
<dbReference type="Proteomes" id="UP000024635">
    <property type="component" value="Unassembled WGS sequence"/>
</dbReference>
<feature type="transmembrane region" description="Helical" evidence="1">
    <location>
        <begin position="28"/>
        <end position="48"/>
    </location>
</feature>
<protein>
    <submittedName>
        <fullName evidence="2">Uncharacterized protein</fullName>
    </submittedName>
</protein>
<proteinExistence type="predicted"/>
<name>A0A016VKE8_9BILA</name>
<keyword evidence="3" id="KW-1185">Reference proteome</keyword>
<evidence type="ECO:0000256" key="1">
    <source>
        <dbReference type="SAM" id="Phobius"/>
    </source>
</evidence>
<keyword evidence="1" id="KW-0812">Transmembrane</keyword>
<keyword evidence="1" id="KW-0472">Membrane</keyword>
<dbReference type="AlphaFoldDB" id="A0A016VKE8"/>
<accession>A0A016VKE8</accession>